<reference evidence="2" key="1">
    <citation type="submission" date="2014-02" db="EMBL/GenBank/DDBJ databases">
        <title>Expanding our view of genomic diversity in Candidatus Accumulibacter clades.</title>
        <authorList>
            <person name="Skennerton C.T."/>
            <person name="Barr J.J."/>
            <person name="Slater F.R."/>
            <person name="Bond P.L."/>
            <person name="Tyson G.W."/>
        </authorList>
    </citation>
    <scope>NUCLEOTIDE SEQUENCE [LARGE SCALE GENOMIC DNA]</scope>
</reference>
<organism evidence="2 3">
    <name type="scientific">Candidatus Accumulibacter cognatus</name>
    <dbReference type="NCBI Taxonomy" id="2954383"/>
    <lineage>
        <taxon>Bacteria</taxon>
        <taxon>Pseudomonadati</taxon>
        <taxon>Pseudomonadota</taxon>
        <taxon>Betaproteobacteria</taxon>
        <taxon>Candidatus Accumulibacter</taxon>
    </lineage>
</organism>
<dbReference type="EMBL" id="JDST02000001">
    <property type="protein sequence ID" value="KFB78624.1"/>
    <property type="molecule type" value="Genomic_DNA"/>
</dbReference>
<sequence length="175" mass="18393">MLGEHGPVLAGQHEDVLLAARAAEADLDLGTGDDGERLAQLALDILLGGARALAARSQVQGQRRLAHLGGAARHEGVAARGAAADGRVDHLYVRVGADDGARLLGRGNRLGECRAGRQGHVHLRLREVVGGQEAGRQQRHQREGTEEEDGRGGQRRQPMPEAPGRPALVAHQPGG</sequence>
<protein>
    <submittedName>
        <fullName evidence="2">Uncharacterized protein</fullName>
    </submittedName>
</protein>
<evidence type="ECO:0000313" key="3">
    <source>
        <dbReference type="Proteomes" id="UP000021315"/>
    </source>
</evidence>
<evidence type="ECO:0000256" key="1">
    <source>
        <dbReference type="SAM" id="MobiDB-lite"/>
    </source>
</evidence>
<proteinExistence type="predicted"/>
<gene>
    <name evidence="2" type="ORF">AW06_000032</name>
</gene>
<dbReference type="Proteomes" id="UP000021315">
    <property type="component" value="Unassembled WGS sequence"/>
</dbReference>
<evidence type="ECO:0000313" key="2">
    <source>
        <dbReference type="EMBL" id="KFB78624.1"/>
    </source>
</evidence>
<name>A0A080MLP6_9PROT</name>
<feature type="region of interest" description="Disordered" evidence="1">
    <location>
        <begin position="128"/>
        <end position="175"/>
    </location>
</feature>
<dbReference type="STRING" id="1453999.AW06_000032"/>
<dbReference type="AlphaFoldDB" id="A0A080MLP6"/>
<accession>A0A080MLP6</accession>
<comment type="caution">
    <text evidence="2">The sequence shown here is derived from an EMBL/GenBank/DDBJ whole genome shotgun (WGS) entry which is preliminary data.</text>
</comment>
<keyword evidence="3" id="KW-1185">Reference proteome</keyword>